<keyword evidence="3" id="KW-0408">Iron</keyword>
<sequence length="479" mass="53905">MKRFWKWVVDHKINTLRKWQSVVLYFDREQQQQKGSHLKAIGGSDDELQKRNSKILRDEEEEEEDYRTNVSLHDTTDAIEPVDFEEFFEQSTDAIESALEKKHGAKSTPTQKLSVATEFSSSASLDSQSGSSRRGHQSNKHIVIRIASADNDSTEIEDDLNGEFDELLSYSPPHHKHSVAVPQISISYPDEPCASLAVMTDESDNAPSSSSSPLNRPSSTNDNAQEVREEEVPKCVKLSSRSFHGNEKVKSDKRKKYSSLQFRQPSIAQVGLPLTKRSITSLPPLTSAQIHLIRNIWRQVYITTGPTVIGSTLLYGIFFKSRKTREQFSRCPFPHQFPNRDSFNKAHAKAVGEMIDKVVENLESLESISGYLLAIGALHANLAGQEMSREIWNLMAETFIDCTLEWGDKKGRTEASRKAWALIISFVIEKIKEGHLHERRQLAQLRRSSVFGSSQPSTTASSLPSSAPAVQFWKSVDEG</sequence>
<dbReference type="InterPro" id="IPR012292">
    <property type="entry name" value="Globin/Proto"/>
</dbReference>
<feature type="region of interest" description="Disordered" evidence="4">
    <location>
        <begin position="201"/>
        <end position="233"/>
    </location>
</feature>
<evidence type="ECO:0000259" key="5">
    <source>
        <dbReference type="PROSITE" id="PS01033"/>
    </source>
</evidence>
<dbReference type="InterPro" id="IPR009050">
    <property type="entry name" value="Globin-like_sf"/>
</dbReference>
<feature type="region of interest" description="Disordered" evidence="4">
    <location>
        <begin position="100"/>
        <end position="139"/>
    </location>
</feature>
<dbReference type="InterPro" id="IPR050532">
    <property type="entry name" value="Globin-like_OT"/>
</dbReference>
<evidence type="ECO:0000256" key="4">
    <source>
        <dbReference type="SAM" id="MobiDB-lite"/>
    </source>
</evidence>
<dbReference type="Gene3D" id="1.10.490.10">
    <property type="entry name" value="Globins"/>
    <property type="match status" value="1"/>
</dbReference>
<dbReference type="CDD" id="cd01040">
    <property type="entry name" value="Mb-like"/>
    <property type="match status" value="1"/>
</dbReference>
<evidence type="ECO:0000256" key="2">
    <source>
        <dbReference type="ARBA" id="ARBA00022723"/>
    </source>
</evidence>
<dbReference type="AlphaFoldDB" id="A0A915PSU7"/>
<dbReference type="PANTHER" id="PTHR46458">
    <property type="entry name" value="BLR2807 PROTEIN"/>
    <property type="match status" value="1"/>
</dbReference>
<accession>A0A915PSU7</accession>
<keyword evidence="2" id="KW-0479">Metal-binding</keyword>
<feature type="compositionally biased region" description="Low complexity" evidence="4">
    <location>
        <begin position="205"/>
        <end position="221"/>
    </location>
</feature>
<dbReference type="GO" id="GO:0020037">
    <property type="term" value="F:heme binding"/>
    <property type="evidence" value="ECO:0007669"/>
    <property type="project" value="InterPro"/>
</dbReference>
<name>A0A915PSU7_9BILA</name>
<evidence type="ECO:0000256" key="3">
    <source>
        <dbReference type="ARBA" id="ARBA00023004"/>
    </source>
</evidence>
<protein>
    <submittedName>
        <fullName evidence="7">Globin family profile domain-containing protein</fullName>
    </submittedName>
</protein>
<dbReference type="PROSITE" id="PS01033">
    <property type="entry name" value="GLOBIN"/>
    <property type="match status" value="1"/>
</dbReference>
<evidence type="ECO:0000313" key="6">
    <source>
        <dbReference type="Proteomes" id="UP000887581"/>
    </source>
</evidence>
<dbReference type="GO" id="GO:0019825">
    <property type="term" value="F:oxygen binding"/>
    <property type="evidence" value="ECO:0007669"/>
    <property type="project" value="InterPro"/>
</dbReference>
<feature type="domain" description="Globin" evidence="5">
    <location>
        <begin position="284"/>
        <end position="436"/>
    </location>
</feature>
<evidence type="ECO:0000256" key="1">
    <source>
        <dbReference type="ARBA" id="ARBA00022617"/>
    </source>
</evidence>
<dbReference type="PANTHER" id="PTHR46458:SF7">
    <property type="entry name" value="GLOBIN DOMAIN-CONTAINING PROTEIN"/>
    <property type="match status" value="1"/>
</dbReference>
<feature type="compositionally biased region" description="Polar residues" evidence="4">
    <location>
        <begin position="107"/>
        <end position="119"/>
    </location>
</feature>
<dbReference type="Proteomes" id="UP000887581">
    <property type="component" value="Unplaced"/>
</dbReference>
<dbReference type="InterPro" id="IPR044399">
    <property type="entry name" value="Mb-like_M"/>
</dbReference>
<reference evidence="7" key="1">
    <citation type="submission" date="2022-11" db="UniProtKB">
        <authorList>
            <consortium name="WormBaseParasite"/>
        </authorList>
    </citation>
    <scope>IDENTIFICATION</scope>
</reference>
<feature type="region of interest" description="Disordered" evidence="4">
    <location>
        <begin position="453"/>
        <end position="479"/>
    </location>
</feature>
<dbReference type="Pfam" id="PF00042">
    <property type="entry name" value="Globin"/>
    <property type="match status" value="1"/>
</dbReference>
<evidence type="ECO:0000313" key="7">
    <source>
        <dbReference type="WBParaSite" id="sdigi.contig29.g2214.t1"/>
    </source>
</evidence>
<feature type="compositionally biased region" description="Low complexity" evidence="4">
    <location>
        <begin position="120"/>
        <end position="132"/>
    </location>
</feature>
<organism evidence="6 7">
    <name type="scientific">Setaria digitata</name>
    <dbReference type="NCBI Taxonomy" id="48799"/>
    <lineage>
        <taxon>Eukaryota</taxon>
        <taxon>Metazoa</taxon>
        <taxon>Ecdysozoa</taxon>
        <taxon>Nematoda</taxon>
        <taxon>Chromadorea</taxon>
        <taxon>Rhabditida</taxon>
        <taxon>Spirurina</taxon>
        <taxon>Spiruromorpha</taxon>
        <taxon>Filarioidea</taxon>
        <taxon>Setariidae</taxon>
        <taxon>Setaria</taxon>
    </lineage>
</organism>
<keyword evidence="6" id="KW-1185">Reference proteome</keyword>
<dbReference type="GO" id="GO:0046872">
    <property type="term" value="F:metal ion binding"/>
    <property type="evidence" value="ECO:0007669"/>
    <property type="project" value="UniProtKB-KW"/>
</dbReference>
<feature type="region of interest" description="Disordered" evidence="4">
    <location>
        <begin position="34"/>
        <end position="68"/>
    </location>
</feature>
<keyword evidence="1" id="KW-0349">Heme</keyword>
<proteinExistence type="predicted"/>
<dbReference type="InterPro" id="IPR000971">
    <property type="entry name" value="Globin"/>
</dbReference>
<feature type="compositionally biased region" description="Low complexity" evidence="4">
    <location>
        <begin position="453"/>
        <end position="469"/>
    </location>
</feature>
<dbReference type="WBParaSite" id="sdigi.contig29.g2214.t1">
    <property type="protein sequence ID" value="sdigi.contig29.g2214.t1"/>
    <property type="gene ID" value="sdigi.contig29.g2214"/>
</dbReference>
<dbReference type="SUPFAM" id="SSF46458">
    <property type="entry name" value="Globin-like"/>
    <property type="match status" value="1"/>
</dbReference>